<dbReference type="PANTHER" id="PTHR32305:SF15">
    <property type="entry name" value="PROTEIN RHSA-RELATED"/>
    <property type="match status" value="1"/>
</dbReference>
<dbReference type="NCBIfam" id="TIGR01643">
    <property type="entry name" value="YD_repeat_2x"/>
    <property type="match status" value="10"/>
</dbReference>
<proteinExistence type="predicted"/>
<evidence type="ECO:0000313" key="4">
    <source>
        <dbReference type="EMBL" id="AMO95566.1"/>
    </source>
</evidence>
<dbReference type="RefSeq" id="WP_061540354.1">
    <property type="nucleotide sequence ID" value="NZ_CP013232.1"/>
</dbReference>
<dbReference type="Pfam" id="PF05593">
    <property type="entry name" value="RHS_repeat"/>
    <property type="match status" value="10"/>
</dbReference>
<dbReference type="InterPro" id="IPR006530">
    <property type="entry name" value="YD"/>
</dbReference>
<dbReference type="PATRIC" id="fig|158899.10.peg.2897"/>
<dbReference type="InterPro" id="IPR056823">
    <property type="entry name" value="TEN-like_YD-shell"/>
</dbReference>
<evidence type="ECO:0000256" key="2">
    <source>
        <dbReference type="SAM" id="MobiDB-lite"/>
    </source>
</evidence>
<sequence length="3401" mass="363121">MVAIVSGNSLGVSLTSMNTLGQRGAQGVATQGRNGEQAYVNVFSGNLVLQDRDDLLVNHGIDIAALRTYNSQGKFTDDNGDNWSNGVYSQQLRISGSLSAAGSSIVRTGRDGSESTYQYDSARQLYVSTDGSGAYDTIAVDAGHNQLVWTSGSTGSKDVYDGAGSGRLLSSTDSNGNAITYNYGANGLLASVVGAAGEATYYDYNGTNLSQIRTVTADGHTLTRVRYSYDASNRLSTVTLDLTPADNAIADSQVYRTTYTYDGSSKRIASVTQSDGSSQSFTYVQVGADYRIATVQDGLTHITSYSYDTASGRTTVIDPLGLKTLYDYDSAGQLTRITTPAVGGVAASTSFSYNATGDVIQVVDGEGHAIDMQYDSNGNQVLQRDAAGNTVTRTYDGNNQLVTETTYLVPDPDGAGAGQPGTPLTTRYIYDGSNHNRLRFVVSAEGRVTEYRYNSYGERTSSIQYASTTYGVANLAVVDAPTEATLNTWAGNQDQTQITRTDMVYDARGQLQTSSSWSAVDAQGNGVTNGSQTVIQYVYDQAGLLLNTIDGRNGLTQVTYDGLGRILTSKDAAQQLTITSYDDANHKTTVTQANGLATISTYDQAGRLTSVQQSNAGQVLGTTLYVYDADDRLRMTQDPTGVRSFILYDDDGRKVADIDGNGSVTEYVYNKDDQLTQTIAYATAIDISQLANAAGNLTAATLATIRPAAGSADHKTWRAYDSANRLSKTVDGQPGLVSEYRYDGASRLVSTVSYASLIDTSNLGSAPSASSIAPTASNADRVSRSFYDNDGLLRATLDAEGYLTEQRYDSAGHVTSRVGYATQTDASLRAAGTLAQLLPTASAGDIVTQLLLNGKGQIAGEIDGEGYLTEKVYDGNGNVTKTVRYANKVTATVTANTPIANLRPVSSADDRVTTTDYDALNRIKQQTNAEGTVTQYNYDSVGHLTQTISAAGASDIRAISARYDVQGRLIGELTGEGNAQLTGSLTQAQIDAVWTSYGLTHTYDAAGRRTSTTDQNGNKTLFFYDVDNRLTQTVNALGEVSEKQYNGLGQLTATVQYGTRVSTSGLTGGLVSAALTSALNAVRNSTVDSASSFTYNANGTLATSTDALKNITTYSYDAFGERVFSTTNIDATHALTQTSSYDRRGLLIGSVADPLGMNATTSTQYDAFGRVIRSVDANGNGRSQSYDRLGRIVQTVDPLNAQRSTTYDAFNRTLAQTDGLGNVTRYSYNTTARSTTLTTPEGVEVTTVKTRNGQTQSITDGLGNVTQYSYDKNGNLLSTTAPLTTTTSSTYDHANRLTSTIDARGTITAFSFDAANRVLTRQVDPNGLNLTTRYQYDAKGQQVVTTDANGVATQISFNLKGQVLSQTLDPAGLKLTTRYSYDGSGNVLTVTSPGGTVTQYVYDNLGRRVEQHVDPSGLNLTTSTSYDKKGNAVTVTDPRLNVTRYVYDANDRLTFVIDAQGNVAQTTYDANGKVLQTTKYATPISISGLSTAPVPADIQPRLANNAMDATELRRYDRDGRLTWIIDATGAVTQNSYDANGNVIKRLAYATRLGASDLAALKANAATVPAPAIDAARDRVTQIAYDALGRAIYIVDANGAVVEQHYDGNGNSIERITYVKTIPVGQPATLANIALQLKAVADPAHDGHVVNIYDRANRPTYTINSAGAVNQIVYDNNNNVVRRTDYVTPLKGPLTANIDLTALVPSGTNQLINPGFSSMGSDGVPLGWSYGDWRASANAKGVNLNLDWSVNKTSFGEQTFYMRQIGRDPVDSYQEIYQFVNVAAGKNYSFSAYVGAPRATSEVLIQWYGANGQPISVAPVNSASQDTALDQLSGGSMLEGYKRVYASGVAPPGAVRARLILRKDNTDVGQTDSWVFATRMQFEEIAAGTTAPSAWTPTILSGADDKIIRNVYDAANRQIYSVDAIGAVTQQIYDANGQVTQTIKYAKPIAVPGAGGTDGKTLSLSSPVNDAGRLDGSVYAPIDTSKQYIVRARVRQVSGEGGFYLGVTTKDANGTPLANLSGGNFSYAGANNVKLTPDMGWQVFEGVISGEYTASAGVYDAHKFFTGSKSASPLLLYNYYGNTSTDANRTMEVDYVQLIDVATGAVLNPNADMSAGSASWTIGNAGQVRSVNKTTDILTAAQIQAQLATNQSSSLKVSYVAGTNSSASRALGSFKGGDTVTMSVRFKAGAQSAAGIFLGDAGGDTPYDNYVASAPVYGNDGWQTMTVTLTLKHDDMLWAYVYGDRDGAYHPAGSAVLYDNITVTSVQRGVVLQGDSDTAKFGTTAADNLDTSVWFVQGKAEQSAAQNGTSQVPGTGIGVNQLINSGFADIGSDGVPLGWAYGDWRVSADQKGANLNADWSVNKSVFGEKTVYLHQSGRDATNSYQEIYQFVNVDAEKNYSFSAYVGAHRATTEAIIEWWGADGKPMGIAPVNADSQDALQERIGGSTLDGYKRVYAAGKAPPGAVRARLILRKDNTDAGQADSWLFATRAQFEEISANATGPSAWTPTVLLGTDDQATRNVYDAAGRLMQQTKAAGTAAAGTISYGYDAMGNATSITNERGYTTTQQFDSLGRKTSTSVPVNRVDDTGPPQYAVTTTQYDAFGNAVKVIDPKGNAGYFYYDQDNRVVLQIDPLGYATQTSYTASGKPSLVVRYATPVSGTLSVSAPPALTTSAADAPTKLEYDQNDRLVKSTDAEGKFELFGYDGAGNRVSYQNKVEGVTISTYDGRGLLLSETLPITSRNSAGVLVPVVKQYSYDARGNRTQMIEAAGLPEQRTTSYIYDQNNRLITQIGDAVAIRDDKVWQWSVARPEQHWTYDAAGNKTSYTDANGNRTSWYYDAANRKVAELSAAGTLSEWKYDAASNMVSARIYGDVVGLPVGSALPTAVKPSNYRETDYSYDKNNRQITTRVDGATIAEQAVNGVVAGISTGSILTSQQYDAMGNVVVQTDGRGNQILSYYNAVGKKIAQVDAEHYLTVWTRDQNDSVTTEYRYAKALSTPASVTSDVSQLIKDAGVSADDRITISSYDRQNRLLTQSRLNLVSSSINGSGGLVTATGAATTRYVYDGLGNVTEKTEANGDVSDWIFDAMGRQTRTQGASFIDFEGVLVRPTTDTLYDGLGNVKQSIVRGKNSADDRVTNFVYDVAGHLSRKSTLNVDGWYEYYSDAVGNITEARVISKNSDGGKRLDATTVIYDAANREISRQLKSALNGDPNASVWSSGDIHQVSYNAYGEVVGKGVNGSYAEFAEYDNRGLLSKTNSGDGATKVYLYDANGNATVLIQSAGANLRNMTLDQIMATSLTQGSSSDPVTQAGIDSGGIHLMVSVYDRRNQLTETYQPTMRSAKNMITIEQFLTQQTGTNFAGSGLVTVGRPAPTLPSEPPRRNGKAAFPSIVLARQASRSHRHAR</sequence>
<dbReference type="PANTHER" id="PTHR32305">
    <property type="match status" value="1"/>
</dbReference>
<dbReference type="Pfam" id="PF25023">
    <property type="entry name" value="TEN_YD-shell"/>
    <property type="match status" value="2"/>
</dbReference>
<organism evidence="4">
    <name type="scientific">Collimonas fungivorans</name>
    <dbReference type="NCBI Taxonomy" id="158899"/>
    <lineage>
        <taxon>Bacteria</taxon>
        <taxon>Pseudomonadati</taxon>
        <taxon>Pseudomonadota</taxon>
        <taxon>Betaproteobacteria</taxon>
        <taxon>Burkholderiales</taxon>
        <taxon>Oxalobacteraceae</taxon>
        <taxon>Collimonas</taxon>
    </lineage>
</organism>
<feature type="compositionally biased region" description="Polar residues" evidence="2">
    <location>
        <begin position="2570"/>
        <end position="2579"/>
    </location>
</feature>
<dbReference type="OrthoDB" id="8553452at2"/>
<evidence type="ECO:0000259" key="3">
    <source>
        <dbReference type="Pfam" id="PF25023"/>
    </source>
</evidence>
<dbReference type="SUPFAM" id="SSF75011">
    <property type="entry name" value="3-carboxy-cis,cis-mucoante lactonizing enzyme"/>
    <property type="match status" value="1"/>
</dbReference>
<name>A0A127PCL5_9BURK</name>
<evidence type="ECO:0000256" key="1">
    <source>
        <dbReference type="ARBA" id="ARBA00022737"/>
    </source>
</evidence>
<feature type="domain" description="Teneurin-like YD-shell" evidence="3">
    <location>
        <begin position="1264"/>
        <end position="1480"/>
    </location>
</feature>
<dbReference type="Gene3D" id="2.60.120.260">
    <property type="entry name" value="Galactose-binding domain-like"/>
    <property type="match status" value="3"/>
</dbReference>
<accession>A0A127PCL5</accession>
<feature type="region of interest" description="Disordered" evidence="2">
    <location>
        <begin position="2570"/>
        <end position="2589"/>
    </location>
</feature>
<dbReference type="Gene3D" id="2.180.10.10">
    <property type="entry name" value="RHS repeat-associated core"/>
    <property type="match status" value="9"/>
</dbReference>
<protein>
    <submittedName>
        <fullName evidence="4">RHS Repeat family protein</fullName>
    </submittedName>
</protein>
<feature type="region of interest" description="Disordered" evidence="2">
    <location>
        <begin position="3365"/>
        <end position="3384"/>
    </location>
</feature>
<dbReference type="InterPro" id="IPR031325">
    <property type="entry name" value="RHS_repeat"/>
</dbReference>
<dbReference type="InterPro" id="IPR050708">
    <property type="entry name" value="T6SS_VgrG/RHS"/>
</dbReference>
<feature type="domain" description="Teneurin-like YD-shell" evidence="3">
    <location>
        <begin position="2509"/>
        <end position="2649"/>
    </location>
</feature>
<dbReference type="Proteomes" id="UP000072421">
    <property type="component" value="Chromosome"/>
</dbReference>
<reference evidence="4 5" key="1">
    <citation type="submission" date="2015-11" db="EMBL/GenBank/DDBJ databases">
        <title>Exploring the genomic traits of fungus-feeding bacterial genus Collimonas.</title>
        <authorList>
            <person name="Song C."/>
            <person name="Schmidt R."/>
            <person name="de Jager V."/>
            <person name="Krzyzanowska D."/>
            <person name="Jongedijk E."/>
            <person name="Cankar K."/>
            <person name="Beekwilder J."/>
            <person name="van Veen A."/>
            <person name="de Boer W."/>
            <person name="van Veen J.A."/>
            <person name="Garbeva P."/>
        </authorList>
    </citation>
    <scope>NUCLEOTIDE SEQUENCE [LARGE SCALE GENOMIC DNA]</scope>
    <source>
        <strain evidence="4 5">Ter6</strain>
    </source>
</reference>
<gene>
    <name evidence="4" type="ORF">CFter6_2900</name>
</gene>
<dbReference type="EMBL" id="CP013232">
    <property type="protein sequence ID" value="AMO95566.1"/>
    <property type="molecule type" value="Genomic_DNA"/>
</dbReference>
<evidence type="ECO:0000313" key="5">
    <source>
        <dbReference type="Proteomes" id="UP000072421"/>
    </source>
</evidence>
<keyword evidence="1" id="KW-0677">Repeat</keyword>